<comment type="caution">
    <text evidence="1">The sequence shown here is derived from an EMBL/GenBank/DDBJ whole genome shotgun (WGS) entry which is preliminary data.</text>
</comment>
<sequence length="184" mass="20692">MKTSMTRILIFAAMVIVLAFAFREFTVHFSGDGFDTPEEALPKDADYEWIEGPKSEKEHRYFFLSNGNYFGTGVVKKNFKGWTSGDGAYAKLPDSLEENKITSAYSDGVILFGLIKRTGEAEVEVNGEKASFIEMSGLPESTLELYGVKGYSIWYVGLEKLDDQEHFQINVKDRKGEILSELTI</sequence>
<organism evidence="1 2">
    <name type="scientific">Ureibacillus suwonensis</name>
    <dbReference type="NCBI Taxonomy" id="313007"/>
    <lineage>
        <taxon>Bacteria</taxon>
        <taxon>Bacillati</taxon>
        <taxon>Bacillota</taxon>
        <taxon>Bacilli</taxon>
        <taxon>Bacillales</taxon>
        <taxon>Caryophanaceae</taxon>
        <taxon>Ureibacillus</taxon>
    </lineage>
</organism>
<protein>
    <submittedName>
        <fullName evidence="1">Uncharacterized protein</fullName>
    </submittedName>
</protein>
<accession>A0ABW0RCX6</accession>
<evidence type="ECO:0000313" key="2">
    <source>
        <dbReference type="Proteomes" id="UP001595978"/>
    </source>
</evidence>
<gene>
    <name evidence="1" type="ORF">ACFPOH_02815</name>
</gene>
<dbReference type="EMBL" id="JBHSNQ010000035">
    <property type="protein sequence ID" value="MFC5540712.1"/>
    <property type="molecule type" value="Genomic_DNA"/>
</dbReference>
<dbReference type="RefSeq" id="WP_342469414.1">
    <property type="nucleotide sequence ID" value="NZ_JBHSNQ010000035.1"/>
</dbReference>
<proteinExistence type="predicted"/>
<name>A0ABW0RCX6_9BACL</name>
<reference evidence="2" key="1">
    <citation type="journal article" date="2019" name="Int. J. Syst. Evol. Microbiol.">
        <title>The Global Catalogue of Microorganisms (GCM) 10K type strain sequencing project: providing services to taxonomists for standard genome sequencing and annotation.</title>
        <authorList>
            <consortium name="The Broad Institute Genomics Platform"/>
            <consortium name="The Broad Institute Genome Sequencing Center for Infectious Disease"/>
            <person name="Wu L."/>
            <person name="Ma J."/>
        </authorList>
    </citation>
    <scope>NUCLEOTIDE SEQUENCE [LARGE SCALE GENOMIC DNA]</scope>
    <source>
        <strain evidence="2">CCUG 56331</strain>
    </source>
</reference>
<evidence type="ECO:0000313" key="1">
    <source>
        <dbReference type="EMBL" id="MFC5540712.1"/>
    </source>
</evidence>
<dbReference type="Proteomes" id="UP001595978">
    <property type="component" value="Unassembled WGS sequence"/>
</dbReference>
<keyword evidence="2" id="KW-1185">Reference proteome</keyword>